<evidence type="ECO:0000256" key="3">
    <source>
        <dbReference type="SAM" id="MobiDB-lite"/>
    </source>
</evidence>
<feature type="transmembrane region" description="Helical" evidence="4">
    <location>
        <begin position="205"/>
        <end position="225"/>
    </location>
</feature>
<gene>
    <name evidence="6" type="ORF">EURHEDRAFT_474218</name>
</gene>
<feature type="transmembrane region" description="Helical" evidence="4">
    <location>
        <begin position="145"/>
        <end position="167"/>
    </location>
</feature>
<dbReference type="GO" id="GO:0016020">
    <property type="term" value="C:membrane"/>
    <property type="evidence" value="ECO:0007669"/>
    <property type="project" value="UniProtKB-SubCell"/>
</dbReference>
<dbReference type="InterPro" id="IPR020846">
    <property type="entry name" value="MFS_dom"/>
</dbReference>
<dbReference type="InterPro" id="IPR036259">
    <property type="entry name" value="MFS_trans_sf"/>
</dbReference>
<protein>
    <submittedName>
        <fullName evidence="6">MFS general substrate transporter</fullName>
    </submittedName>
</protein>
<dbReference type="SUPFAM" id="SSF103473">
    <property type="entry name" value="MFS general substrate transporter"/>
    <property type="match status" value="1"/>
</dbReference>
<sequence length="467" mass="50677">MTETEAKTPVESQDDDKHEPSENTPDSEGPQLKHGKWRYVMVIAAGFLAMFTTCALIFTFGVWQSLYEEMATQPNTPFTGTSTALINLIGTLAIALMSMGGPFTMVWTKLYSPQVVIIVGGWVFGIAFILASFSKQLWHFTLTQGVLLGVGTSMTYVPTMAVAPTWFDKRRGLAMGMIISGTGVGGMVWPPILSAIIDSIGFRNALRIVGCVSVTLVSLAGYSLGWEPDFENQVRVQTQGMSRVNGWMKIPLINWRVARTERFIAQASGCFLQSAGYSTPLFFYAAFARALGYSNTTATNFITVSNASNFVSRIIIGYGADKYGRINALAFTTLLSAIAVFAFWLPSMFKDSAISSSSADGLFITFTVLYGAFASAYISLFPASLIELFGVQNYTSVNGSLYLIRGMGALIGTPLTGLLIPESKALVSPISYERAGITVGVLLFAATVACFIVRIEAMLGSPWRWKM</sequence>
<dbReference type="GeneID" id="63700502"/>
<dbReference type="HOGENOM" id="CLU_001265_1_2_1"/>
<comment type="similarity">
    <text evidence="2">Belongs to the major facilitator superfamily. Monocarboxylate porter (TC 2.A.1.13) family.</text>
</comment>
<dbReference type="PANTHER" id="PTHR11360">
    <property type="entry name" value="MONOCARBOXYLATE TRANSPORTER"/>
    <property type="match status" value="1"/>
</dbReference>
<evidence type="ECO:0000256" key="4">
    <source>
        <dbReference type="SAM" id="Phobius"/>
    </source>
</evidence>
<accession>A0A017SJG5</accession>
<feature type="transmembrane region" description="Helical" evidence="4">
    <location>
        <begin position="111"/>
        <end position="133"/>
    </location>
</feature>
<keyword evidence="7" id="KW-1185">Reference proteome</keyword>
<evidence type="ECO:0000313" key="7">
    <source>
        <dbReference type="Proteomes" id="UP000019804"/>
    </source>
</evidence>
<keyword evidence="4" id="KW-1133">Transmembrane helix</keyword>
<feature type="region of interest" description="Disordered" evidence="3">
    <location>
        <begin position="1"/>
        <end position="31"/>
    </location>
</feature>
<keyword evidence="4" id="KW-0472">Membrane</keyword>
<dbReference type="PANTHER" id="PTHR11360:SF284">
    <property type="entry name" value="EG:103B4.3 PROTEIN-RELATED"/>
    <property type="match status" value="1"/>
</dbReference>
<dbReference type="InterPro" id="IPR011701">
    <property type="entry name" value="MFS"/>
</dbReference>
<name>A0A017SJG5_ASPRC</name>
<dbReference type="Pfam" id="PF07690">
    <property type="entry name" value="MFS_1"/>
    <property type="match status" value="1"/>
</dbReference>
<evidence type="ECO:0000256" key="1">
    <source>
        <dbReference type="ARBA" id="ARBA00004141"/>
    </source>
</evidence>
<dbReference type="InterPro" id="IPR050327">
    <property type="entry name" value="Proton-linked_MCT"/>
</dbReference>
<feature type="transmembrane region" description="Helical" evidence="4">
    <location>
        <begin position="432"/>
        <end position="455"/>
    </location>
</feature>
<dbReference type="AlphaFoldDB" id="A0A017SJG5"/>
<dbReference type="GO" id="GO:0022857">
    <property type="term" value="F:transmembrane transporter activity"/>
    <property type="evidence" value="ECO:0007669"/>
    <property type="project" value="InterPro"/>
</dbReference>
<reference evidence="7" key="1">
    <citation type="journal article" date="2014" name="Nat. Commun.">
        <title>Genomic adaptations of the halophilic Dead Sea filamentous fungus Eurotium rubrum.</title>
        <authorList>
            <person name="Kis-Papo T."/>
            <person name="Weig A.R."/>
            <person name="Riley R."/>
            <person name="Persoh D."/>
            <person name="Salamov A."/>
            <person name="Sun H."/>
            <person name="Lipzen A."/>
            <person name="Wasser S.P."/>
            <person name="Rambold G."/>
            <person name="Grigoriev I.V."/>
            <person name="Nevo E."/>
        </authorList>
    </citation>
    <scope>NUCLEOTIDE SEQUENCE [LARGE SCALE GENOMIC DNA]</scope>
    <source>
        <strain evidence="7">CBS 135680</strain>
    </source>
</reference>
<dbReference type="Gene3D" id="1.20.1250.20">
    <property type="entry name" value="MFS general substrate transporter like domains"/>
    <property type="match status" value="2"/>
</dbReference>
<evidence type="ECO:0000259" key="5">
    <source>
        <dbReference type="PROSITE" id="PS50850"/>
    </source>
</evidence>
<feature type="transmembrane region" description="Helical" evidence="4">
    <location>
        <begin position="84"/>
        <end position="105"/>
    </location>
</feature>
<feature type="domain" description="Major facilitator superfamily (MFS) profile" evidence="5">
    <location>
        <begin position="38"/>
        <end position="458"/>
    </location>
</feature>
<organism evidence="6 7">
    <name type="scientific">Aspergillus ruber (strain CBS 135680)</name>
    <dbReference type="NCBI Taxonomy" id="1388766"/>
    <lineage>
        <taxon>Eukaryota</taxon>
        <taxon>Fungi</taxon>
        <taxon>Dikarya</taxon>
        <taxon>Ascomycota</taxon>
        <taxon>Pezizomycotina</taxon>
        <taxon>Eurotiomycetes</taxon>
        <taxon>Eurotiomycetidae</taxon>
        <taxon>Eurotiales</taxon>
        <taxon>Aspergillaceae</taxon>
        <taxon>Aspergillus</taxon>
        <taxon>Aspergillus subgen. Aspergillus</taxon>
    </lineage>
</organism>
<dbReference type="PROSITE" id="PS50850">
    <property type="entry name" value="MFS"/>
    <property type="match status" value="1"/>
</dbReference>
<feature type="transmembrane region" description="Helical" evidence="4">
    <location>
        <begin position="328"/>
        <end position="349"/>
    </location>
</feature>
<feature type="transmembrane region" description="Helical" evidence="4">
    <location>
        <begin position="400"/>
        <end position="420"/>
    </location>
</feature>
<dbReference type="Proteomes" id="UP000019804">
    <property type="component" value="Unassembled WGS sequence"/>
</dbReference>
<feature type="transmembrane region" description="Helical" evidence="4">
    <location>
        <begin position="173"/>
        <end position="193"/>
    </location>
</feature>
<evidence type="ECO:0000313" key="6">
    <source>
        <dbReference type="EMBL" id="EYE97073.1"/>
    </source>
</evidence>
<evidence type="ECO:0000256" key="2">
    <source>
        <dbReference type="ARBA" id="ARBA00006727"/>
    </source>
</evidence>
<proteinExistence type="inferred from homology"/>
<comment type="subcellular location">
    <subcellularLocation>
        <location evidence="1">Membrane</location>
        <topology evidence="1">Multi-pass membrane protein</topology>
    </subcellularLocation>
</comment>
<dbReference type="OrthoDB" id="6499973at2759"/>
<feature type="transmembrane region" description="Helical" evidence="4">
    <location>
        <begin position="361"/>
        <end position="380"/>
    </location>
</feature>
<dbReference type="EMBL" id="KK088416">
    <property type="protein sequence ID" value="EYE97073.1"/>
    <property type="molecule type" value="Genomic_DNA"/>
</dbReference>
<feature type="transmembrane region" description="Helical" evidence="4">
    <location>
        <begin position="39"/>
        <end position="63"/>
    </location>
</feature>
<keyword evidence="4" id="KW-0812">Transmembrane</keyword>
<dbReference type="RefSeq" id="XP_040640761.1">
    <property type="nucleotide sequence ID" value="XM_040785378.1"/>
</dbReference>